<geneLocation type="plasmid" evidence="1">
    <name>90 MDa</name>
</geneLocation>
<reference evidence="1" key="1">
    <citation type="journal article" date="2004" name="FEMS Microbiol. Lett.">
        <title>Annotation of the pRhico plasmid of Azospirillum brasilense reveals its role in determining the outer surface composition.</title>
        <authorList>
            <person name="Vanbleu E."/>
            <person name="Marchal K."/>
            <person name="Lambrecht M."/>
            <person name="Mathys J."/>
            <person name="Vanderleyden J."/>
        </authorList>
    </citation>
    <scope>NUCLEOTIDE SEQUENCE</scope>
    <source>
        <plasmid evidence="1">90 MDa</plasmid>
    </source>
</reference>
<organism evidence="1">
    <name type="scientific">Azospirillum brasilense</name>
    <dbReference type="NCBI Taxonomy" id="192"/>
    <lineage>
        <taxon>Bacteria</taxon>
        <taxon>Pseudomonadati</taxon>
        <taxon>Pseudomonadota</taxon>
        <taxon>Alphaproteobacteria</taxon>
        <taxon>Rhodospirillales</taxon>
        <taxon>Azospirillaceae</taxon>
        <taxon>Azospirillum</taxon>
    </lineage>
</organism>
<keyword evidence="1" id="KW-0614">Plasmid</keyword>
<proteinExistence type="predicted"/>
<protein>
    <submittedName>
        <fullName evidence="1">Uncharacterized protein</fullName>
    </submittedName>
</protein>
<sequence length="480" mass="52527">MLNDTFQPLTPPAILKRNQRRPTRLWSYGKLTMTESFSTPPRRSLDSPAAGGSGHRWIDDIDALLAGGEDESDDRRPAAARAGFTGHFDGAILMAACAATAAITRLDERLAAASPYLRRGWQERWLLRSTIASMALDGRGLDEDDLRLDSIGALPRAADADLRVAREILSLSRHAARRTATKNLFAAPRLMALLRPPATVIERRLRNRRAQVDAAIEAGADERFLEIIGQPVDRVVARRGLEDALDPNALDSLATMPPVLGAVMLLARWHATAAPSLGAAPGRILADHWLRHAGLTRAAIGGIAVGFGRGARQDYEPCRMDTWAAAGLAAVRRSAEAGLALLNSLESAERAILERDACAIKRALESGERTRASRRDRVFEGLLHVLVERPAASLPQIQAAMDTTRPRYQRRTQGGIADMAAVPAPSIENPESPPLSRKRAGEEVVRRHISTLERRGHVVQMRHREDGKRAVMRIYRLVGC</sequence>
<dbReference type="EMBL" id="AY523973">
    <property type="protein sequence ID" value="AAS82994.1"/>
    <property type="molecule type" value="Genomic_DNA"/>
</dbReference>
<name>Q6QW72_AZOBR</name>
<evidence type="ECO:0000313" key="1">
    <source>
        <dbReference type="EMBL" id="AAS82994.1"/>
    </source>
</evidence>
<accession>Q6QW72</accession>
<gene>
    <name evidence="1" type="ORF">pRhico031</name>
</gene>
<dbReference type="AlphaFoldDB" id="Q6QW72"/>